<dbReference type="InterPro" id="IPR010559">
    <property type="entry name" value="Sig_transdc_His_kin_internal"/>
</dbReference>
<evidence type="ECO:0000256" key="6">
    <source>
        <dbReference type="ARBA" id="ARBA00022777"/>
    </source>
</evidence>
<dbReference type="RefSeq" id="WP_119602182.1">
    <property type="nucleotide sequence ID" value="NZ_QXQA01000016.1"/>
</dbReference>
<dbReference type="PANTHER" id="PTHR34220">
    <property type="entry name" value="SENSOR HISTIDINE KINASE YPDA"/>
    <property type="match status" value="1"/>
</dbReference>
<dbReference type="CDD" id="cd06225">
    <property type="entry name" value="HAMP"/>
    <property type="match status" value="1"/>
</dbReference>
<keyword evidence="12" id="KW-1185">Reference proteome</keyword>
<sequence length="581" mass="65988">MGTVFGWLVKPFYNWRLREKLFVIFLLGGILPLLFFVLYSYTTIRGELSSQMVASTKSSVAQINTNLENKLDTYTKLSATLYLDSTLRAYLTNDYSKDPSLFVDAYKYINNAFTNMLTTNPDIDSMTIYRTNETLPVDDMYIKRLDNRFRESLAYESLSGSYGNVRFVTTPSEPDQPAVFTLTRMLNINSMNNPYGVLTINILESDIFRLMEKESMDKTVLIVNEQGTVMSARDKQLLNRPIPIPGALPDQAEGQFDSLYNGERVLVVYNTTKFGWKSVSLIPYGSFLTKANLAAKRILTYALASMAVMALLIYIAARLFTKRIESLVGLMRRIEKEEFELGDIRPLGRDEIGQVGNALRRLAQRLSTLISDVYKKEIDKREAELNVLQAQINPHFLYNSLASISSLAIRNADPRMNKMVTDLAKFYRISLNKGKNTLSIHEEIQLTQYYVSIQQVRFANLLRVHYDIDESVLPCPIVKLTLQPFVENCINHAIWDHEVGINIMIRARRDRQDIVLSVVDDGMGMRMASGPELPQSGDKLSGYGIRNVDNRIKLLYGDSYGVSIYSRLGIGTSVTIRIPGR</sequence>
<dbReference type="Gene3D" id="3.30.565.10">
    <property type="entry name" value="Histidine kinase-like ATPase, C-terminal domain"/>
    <property type="match status" value="1"/>
</dbReference>
<evidence type="ECO:0000256" key="3">
    <source>
        <dbReference type="ARBA" id="ARBA00022553"/>
    </source>
</evidence>
<keyword evidence="3" id="KW-0597">Phosphoprotein</keyword>
<evidence type="ECO:0000256" key="7">
    <source>
        <dbReference type="ARBA" id="ARBA00022989"/>
    </source>
</evidence>
<dbReference type="Pfam" id="PF06580">
    <property type="entry name" value="His_kinase"/>
    <property type="match status" value="1"/>
</dbReference>
<evidence type="ECO:0000256" key="8">
    <source>
        <dbReference type="ARBA" id="ARBA00023136"/>
    </source>
</evidence>
<dbReference type="Gene3D" id="6.10.340.10">
    <property type="match status" value="1"/>
</dbReference>
<evidence type="ECO:0000313" key="11">
    <source>
        <dbReference type="EMBL" id="RIX50133.1"/>
    </source>
</evidence>
<dbReference type="AlphaFoldDB" id="A0A3A1UV37"/>
<keyword evidence="8 9" id="KW-0472">Membrane</keyword>
<dbReference type="PANTHER" id="PTHR34220:SF7">
    <property type="entry name" value="SENSOR HISTIDINE KINASE YPDA"/>
    <property type="match status" value="1"/>
</dbReference>
<feature type="domain" description="HAMP" evidence="10">
    <location>
        <begin position="318"/>
        <end position="371"/>
    </location>
</feature>
<dbReference type="Pfam" id="PF02518">
    <property type="entry name" value="HATPase_c"/>
    <property type="match status" value="1"/>
</dbReference>
<keyword evidence="2" id="KW-1003">Cell membrane</keyword>
<dbReference type="InterPro" id="IPR003594">
    <property type="entry name" value="HATPase_dom"/>
</dbReference>
<evidence type="ECO:0000256" key="4">
    <source>
        <dbReference type="ARBA" id="ARBA00022679"/>
    </source>
</evidence>
<evidence type="ECO:0000256" key="5">
    <source>
        <dbReference type="ARBA" id="ARBA00022692"/>
    </source>
</evidence>
<dbReference type="InterPro" id="IPR033479">
    <property type="entry name" value="dCache_1"/>
</dbReference>
<dbReference type="InterPro" id="IPR050640">
    <property type="entry name" value="Bact_2-comp_sensor_kinase"/>
</dbReference>
<dbReference type="SMART" id="SM00304">
    <property type="entry name" value="HAMP"/>
    <property type="match status" value="1"/>
</dbReference>
<dbReference type="Pfam" id="PF00672">
    <property type="entry name" value="HAMP"/>
    <property type="match status" value="1"/>
</dbReference>
<dbReference type="GO" id="GO:0005886">
    <property type="term" value="C:plasma membrane"/>
    <property type="evidence" value="ECO:0007669"/>
    <property type="project" value="UniProtKB-SubCell"/>
</dbReference>
<evidence type="ECO:0000259" key="10">
    <source>
        <dbReference type="PROSITE" id="PS50885"/>
    </source>
</evidence>
<feature type="transmembrane region" description="Helical" evidence="9">
    <location>
        <begin position="21"/>
        <end position="41"/>
    </location>
</feature>
<keyword evidence="7 9" id="KW-1133">Transmembrane helix</keyword>
<gene>
    <name evidence="11" type="ORF">D3P08_21535</name>
</gene>
<dbReference type="OrthoDB" id="9776552at2"/>
<keyword evidence="4" id="KW-0808">Transferase</keyword>
<evidence type="ECO:0000256" key="9">
    <source>
        <dbReference type="SAM" id="Phobius"/>
    </source>
</evidence>
<proteinExistence type="predicted"/>
<keyword evidence="5 9" id="KW-0812">Transmembrane</keyword>
<dbReference type="PROSITE" id="PS50885">
    <property type="entry name" value="HAMP"/>
    <property type="match status" value="1"/>
</dbReference>
<evidence type="ECO:0000256" key="1">
    <source>
        <dbReference type="ARBA" id="ARBA00004651"/>
    </source>
</evidence>
<keyword evidence="6 11" id="KW-0418">Kinase</keyword>
<evidence type="ECO:0000256" key="2">
    <source>
        <dbReference type="ARBA" id="ARBA00022475"/>
    </source>
</evidence>
<dbReference type="InterPro" id="IPR003660">
    <property type="entry name" value="HAMP_dom"/>
</dbReference>
<dbReference type="InterPro" id="IPR036890">
    <property type="entry name" value="HATPase_C_sf"/>
</dbReference>
<dbReference type="EMBL" id="QXQA01000016">
    <property type="protein sequence ID" value="RIX50133.1"/>
    <property type="molecule type" value="Genomic_DNA"/>
</dbReference>
<reference evidence="11 12" key="1">
    <citation type="submission" date="2018-09" db="EMBL/GenBank/DDBJ databases">
        <title>Paenibacillus aracenensis nov. sp. isolated from a cave in southern Spain.</title>
        <authorList>
            <person name="Jurado V."/>
            <person name="Gutierrez-Patricio S."/>
            <person name="Gonzalez-Pimentel J.L."/>
            <person name="Miller A.Z."/>
            <person name="Laiz L."/>
            <person name="Saiz-Jimenez C."/>
        </authorList>
    </citation>
    <scope>NUCLEOTIDE SEQUENCE [LARGE SCALE GENOMIC DNA]</scope>
    <source>
        <strain evidence="11 12">DSM 22867</strain>
    </source>
</reference>
<dbReference type="Pfam" id="PF02743">
    <property type="entry name" value="dCache_1"/>
    <property type="match status" value="1"/>
</dbReference>
<feature type="transmembrane region" description="Helical" evidence="9">
    <location>
        <begin position="298"/>
        <end position="317"/>
    </location>
</feature>
<comment type="subcellular location">
    <subcellularLocation>
        <location evidence="1">Cell membrane</location>
        <topology evidence="1">Multi-pass membrane protein</topology>
    </subcellularLocation>
</comment>
<dbReference type="Proteomes" id="UP000266482">
    <property type="component" value="Unassembled WGS sequence"/>
</dbReference>
<organism evidence="11 12">
    <name type="scientific">Paenibacillus nanensis</name>
    <dbReference type="NCBI Taxonomy" id="393251"/>
    <lineage>
        <taxon>Bacteria</taxon>
        <taxon>Bacillati</taxon>
        <taxon>Bacillota</taxon>
        <taxon>Bacilli</taxon>
        <taxon>Bacillales</taxon>
        <taxon>Paenibacillaceae</taxon>
        <taxon>Paenibacillus</taxon>
    </lineage>
</organism>
<dbReference type="GO" id="GO:0000155">
    <property type="term" value="F:phosphorelay sensor kinase activity"/>
    <property type="evidence" value="ECO:0007669"/>
    <property type="project" value="InterPro"/>
</dbReference>
<name>A0A3A1UV37_9BACL</name>
<comment type="caution">
    <text evidence="11">The sequence shown here is derived from an EMBL/GenBank/DDBJ whole genome shotgun (WGS) entry which is preliminary data.</text>
</comment>
<dbReference type="SUPFAM" id="SSF55874">
    <property type="entry name" value="ATPase domain of HSP90 chaperone/DNA topoisomerase II/histidine kinase"/>
    <property type="match status" value="1"/>
</dbReference>
<evidence type="ECO:0000313" key="12">
    <source>
        <dbReference type="Proteomes" id="UP000266482"/>
    </source>
</evidence>
<accession>A0A3A1UV37</accession>
<protein>
    <submittedName>
        <fullName evidence="11">Sensor histidine kinase</fullName>
    </submittedName>
</protein>